<dbReference type="PROSITE" id="PS50135">
    <property type="entry name" value="ZF_ZZ_2"/>
    <property type="match status" value="1"/>
</dbReference>
<protein>
    <recommendedName>
        <fullName evidence="6">ZZ-type domain-containing protein</fullName>
    </recommendedName>
</protein>
<evidence type="ECO:0000256" key="4">
    <source>
        <dbReference type="PROSITE-ProRule" id="PRU00228"/>
    </source>
</evidence>
<dbReference type="AlphaFoldDB" id="A0A6G1MGM9"/>
<dbReference type="Gene3D" id="3.30.60.90">
    <property type="match status" value="1"/>
</dbReference>
<evidence type="ECO:0000256" key="3">
    <source>
        <dbReference type="ARBA" id="ARBA00022833"/>
    </source>
</evidence>
<keyword evidence="3" id="KW-0862">Zinc</keyword>
<dbReference type="Pfam" id="PF00569">
    <property type="entry name" value="ZZ"/>
    <property type="match status" value="1"/>
</dbReference>
<evidence type="ECO:0000259" key="6">
    <source>
        <dbReference type="PROSITE" id="PS50135"/>
    </source>
</evidence>
<sequence length="533" mass="60187">MAYQVDYNAYRAYQNDYGSKSNHTAQLSNQTGLYDENSEYICDICKSHNFSGIVYHCSTCLNGDFDMCESCQAQGRNCFCGHGGNITPLRIIPGKGRKYGTIAGTGTNIDLEDLAGTTLSDLLPPNITLNDPLENPELLPYYQRFAAYTDTHRNPPYNTFLCTSTHEYEIWENESYKPQRTFYEQKITDFSEIMNEAKHFAQYNARSGSKGWEYQTPDGELVDTLDFVIHLTIKLEETHKDLSDLVDEMNKQWAAKEIYEAQRNGNHQHVSVCEGWFSRVARDEAVNYLKSKYERLAETLKDLDMAVKKAQALEKYACDIVIAKASAEADMIKSKGQFQSKHEERTKATDILKHHYDIRQKLEERLLNVRRAHINAYLAYRLSESPENEIAAKSECETSLNGAIRMKEEAIRSISEEYDIRVTKSLLPAISSVSAMVPALPQYYSAPVSQTSIQPPPLPPQDGSARITLQTSNSSASTSTTVSGNPPKFQMPLSYYSNMLAQQHVTNMNIINNIAGGDTTYSVINPITGLKYW</sequence>
<dbReference type="SUPFAM" id="SSF57850">
    <property type="entry name" value="RING/U-box"/>
    <property type="match status" value="1"/>
</dbReference>
<evidence type="ECO:0000256" key="1">
    <source>
        <dbReference type="ARBA" id="ARBA00022723"/>
    </source>
</evidence>
<keyword evidence="1" id="KW-0479">Metal-binding</keyword>
<dbReference type="OrthoDB" id="5151592at2759"/>
<evidence type="ECO:0000313" key="7">
    <source>
        <dbReference type="EMBL" id="KAF3212543.1"/>
    </source>
</evidence>
<comment type="caution">
    <text evidence="8">The sequence shown here is derived from an EMBL/GenBank/DDBJ whole genome shotgun (WGS) entry which is preliminary data.</text>
</comment>
<gene>
    <name evidence="8" type="ORF">TWF191_009985</name>
    <name evidence="7" type="ORF">TWF679_005734</name>
</gene>
<dbReference type="Proteomes" id="UP000483672">
    <property type="component" value="Unassembled WGS sequence"/>
</dbReference>
<evidence type="ECO:0000313" key="9">
    <source>
        <dbReference type="Proteomes" id="UP000483672"/>
    </source>
</evidence>
<dbReference type="InterPro" id="IPR000433">
    <property type="entry name" value="Znf_ZZ"/>
</dbReference>
<reference evidence="8 9" key="1">
    <citation type="submission" date="2019-06" db="EMBL/GenBank/DDBJ databases">
        <authorList>
            <person name="Palmer J.M."/>
        </authorList>
    </citation>
    <scope>NUCLEOTIDE SEQUENCE [LARGE SCALE GENOMIC DNA]</scope>
    <source>
        <strain evidence="8 9">TWF191</strain>
        <strain evidence="7">TWF679</strain>
    </source>
</reference>
<dbReference type="EMBL" id="WIPF01000076">
    <property type="protein sequence ID" value="KAF3213687.1"/>
    <property type="molecule type" value="Genomic_DNA"/>
</dbReference>
<evidence type="ECO:0000256" key="2">
    <source>
        <dbReference type="ARBA" id="ARBA00022771"/>
    </source>
</evidence>
<feature type="domain" description="ZZ-type" evidence="6">
    <location>
        <begin position="37"/>
        <end position="97"/>
    </location>
</feature>
<proteinExistence type="predicted"/>
<organism evidence="8 9">
    <name type="scientific">Orbilia oligospora</name>
    <name type="common">Nematode-trapping fungus</name>
    <name type="synonym">Arthrobotrys oligospora</name>
    <dbReference type="NCBI Taxonomy" id="2813651"/>
    <lineage>
        <taxon>Eukaryota</taxon>
        <taxon>Fungi</taxon>
        <taxon>Dikarya</taxon>
        <taxon>Ascomycota</taxon>
        <taxon>Pezizomycotina</taxon>
        <taxon>Orbiliomycetes</taxon>
        <taxon>Orbiliales</taxon>
        <taxon>Orbiliaceae</taxon>
        <taxon>Orbilia</taxon>
    </lineage>
</organism>
<name>A0A6G1MGM9_ORBOL</name>
<keyword evidence="2 4" id="KW-0863">Zinc-finger</keyword>
<dbReference type="InterPro" id="IPR043145">
    <property type="entry name" value="Znf_ZZ_sf"/>
</dbReference>
<evidence type="ECO:0000313" key="8">
    <source>
        <dbReference type="EMBL" id="KAF3213687.1"/>
    </source>
</evidence>
<dbReference type="Proteomes" id="UP000614610">
    <property type="component" value="Unassembled WGS sequence"/>
</dbReference>
<feature type="compositionally biased region" description="Low complexity" evidence="5">
    <location>
        <begin position="468"/>
        <end position="483"/>
    </location>
</feature>
<dbReference type="GO" id="GO:0008270">
    <property type="term" value="F:zinc ion binding"/>
    <property type="evidence" value="ECO:0007669"/>
    <property type="project" value="UniProtKB-KW"/>
</dbReference>
<evidence type="ECO:0000256" key="5">
    <source>
        <dbReference type="SAM" id="MobiDB-lite"/>
    </source>
</evidence>
<accession>A0A6G1MGM9</accession>
<feature type="region of interest" description="Disordered" evidence="5">
    <location>
        <begin position="448"/>
        <end position="485"/>
    </location>
</feature>
<dbReference type="EMBL" id="WIWT01000029">
    <property type="protein sequence ID" value="KAF3212543.1"/>
    <property type="molecule type" value="Genomic_DNA"/>
</dbReference>